<name>A0ABY6KGE7_9ARAC</name>
<reference evidence="1 2" key="1">
    <citation type="submission" date="2022-01" db="EMBL/GenBank/DDBJ databases">
        <title>A chromosomal length assembly of Cordylochernes scorpioides.</title>
        <authorList>
            <person name="Zeh D."/>
            <person name="Zeh J."/>
        </authorList>
    </citation>
    <scope>NUCLEOTIDE SEQUENCE [LARGE SCALE GENOMIC DNA]</scope>
    <source>
        <strain evidence="1">IN4F17</strain>
        <tissue evidence="1">Whole Body</tissue>
    </source>
</reference>
<organism evidence="1 2">
    <name type="scientific">Cordylochernes scorpioides</name>
    <dbReference type="NCBI Taxonomy" id="51811"/>
    <lineage>
        <taxon>Eukaryota</taxon>
        <taxon>Metazoa</taxon>
        <taxon>Ecdysozoa</taxon>
        <taxon>Arthropoda</taxon>
        <taxon>Chelicerata</taxon>
        <taxon>Arachnida</taxon>
        <taxon>Pseudoscorpiones</taxon>
        <taxon>Cheliferoidea</taxon>
        <taxon>Chernetidae</taxon>
        <taxon>Cordylochernes</taxon>
    </lineage>
</organism>
<proteinExistence type="predicted"/>
<keyword evidence="2" id="KW-1185">Reference proteome</keyword>
<evidence type="ECO:0000313" key="1">
    <source>
        <dbReference type="EMBL" id="UYV67904.1"/>
    </source>
</evidence>
<dbReference type="Proteomes" id="UP001235939">
    <property type="component" value="Chromosome 05"/>
</dbReference>
<protein>
    <submittedName>
        <fullName evidence="1">Uncharacterized protein</fullName>
    </submittedName>
</protein>
<accession>A0ABY6KGE7</accession>
<sequence length="113" mass="12333">MASAAEATSAAVTQAFGCPRWCATLTWGRWWREPPTTSTRKVLAVRRLDVSADSHNVLDLSDPILRVTIGKGINLTRVNKPSRKPQLSSPDVATLTALLFKGTDLKCISQTLQ</sequence>
<dbReference type="EMBL" id="CP092867">
    <property type="protein sequence ID" value="UYV67904.1"/>
    <property type="molecule type" value="Genomic_DNA"/>
</dbReference>
<evidence type="ECO:0000313" key="2">
    <source>
        <dbReference type="Proteomes" id="UP001235939"/>
    </source>
</evidence>
<gene>
    <name evidence="1" type="ORF">LAZ67_5002459</name>
</gene>